<reference evidence="2" key="3">
    <citation type="submission" date="2010-09" db="EMBL/GenBank/DDBJ databases">
        <title>Annotation of Gaeumannomyces graminis var. tritici R3-111a-1.</title>
        <authorList>
            <consortium name="The Broad Institute Genome Sequencing Platform"/>
            <person name="Ma L.-J."/>
            <person name="Dead R."/>
            <person name="Young S.K."/>
            <person name="Zeng Q."/>
            <person name="Gargeya S."/>
            <person name="Fitzgerald M."/>
            <person name="Haas B."/>
            <person name="Abouelleil A."/>
            <person name="Alvarado L."/>
            <person name="Arachchi H.M."/>
            <person name="Berlin A."/>
            <person name="Brown A."/>
            <person name="Chapman S.B."/>
            <person name="Chen Z."/>
            <person name="Dunbar C."/>
            <person name="Freedman E."/>
            <person name="Gearin G."/>
            <person name="Gellesch M."/>
            <person name="Goldberg J."/>
            <person name="Griggs A."/>
            <person name="Gujja S."/>
            <person name="Heiman D."/>
            <person name="Howarth C."/>
            <person name="Larson L."/>
            <person name="Lui A."/>
            <person name="MacDonald P.J.P."/>
            <person name="Mehta T."/>
            <person name="Montmayeur A."/>
            <person name="Murphy C."/>
            <person name="Neiman D."/>
            <person name="Pearson M."/>
            <person name="Priest M."/>
            <person name="Roberts A."/>
            <person name="Saif S."/>
            <person name="Shea T."/>
            <person name="Shenoy N."/>
            <person name="Sisk P."/>
            <person name="Stolte C."/>
            <person name="Sykes S."/>
            <person name="Yandava C."/>
            <person name="Wortman J."/>
            <person name="Nusbaum C."/>
            <person name="Birren B."/>
        </authorList>
    </citation>
    <scope>NUCLEOTIDE SEQUENCE</scope>
    <source>
        <strain evidence="2">R3-111a-1</strain>
    </source>
</reference>
<evidence type="ECO:0000313" key="4">
    <source>
        <dbReference type="Proteomes" id="UP000006039"/>
    </source>
</evidence>
<evidence type="ECO:0000313" key="2">
    <source>
        <dbReference type="EMBL" id="EJT78269.1"/>
    </source>
</evidence>
<reference evidence="2" key="2">
    <citation type="submission" date="2010-07" db="EMBL/GenBank/DDBJ databases">
        <authorList>
            <consortium name="The Broad Institute Genome Sequencing Platform"/>
            <consortium name="Broad Institute Genome Sequencing Center for Infectious Disease"/>
            <person name="Ma L.-J."/>
            <person name="Dead R."/>
            <person name="Young S."/>
            <person name="Zeng Q."/>
            <person name="Koehrsen M."/>
            <person name="Alvarado L."/>
            <person name="Berlin A."/>
            <person name="Chapman S.B."/>
            <person name="Chen Z."/>
            <person name="Freedman E."/>
            <person name="Gellesch M."/>
            <person name="Goldberg J."/>
            <person name="Griggs A."/>
            <person name="Gujja S."/>
            <person name="Heilman E.R."/>
            <person name="Heiman D."/>
            <person name="Hepburn T."/>
            <person name="Howarth C."/>
            <person name="Jen D."/>
            <person name="Larson L."/>
            <person name="Mehta T."/>
            <person name="Neiman D."/>
            <person name="Pearson M."/>
            <person name="Roberts A."/>
            <person name="Saif S."/>
            <person name="Shea T."/>
            <person name="Shenoy N."/>
            <person name="Sisk P."/>
            <person name="Stolte C."/>
            <person name="Sykes S."/>
            <person name="Walk T."/>
            <person name="White J."/>
            <person name="Yandava C."/>
            <person name="Haas B."/>
            <person name="Nusbaum C."/>
            <person name="Birren B."/>
        </authorList>
    </citation>
    <scope>NUCLEOTIDE SEQUENCE</scope>
    <source>
        <strain evidence="2">R3-111a-1</strain>
    </source>
</reference>
<dbReference type="EnsemblFungi" id="EJT78269">
    <property type="protein sequence ID" value="EJT78269"/>
    <property type="gene ID" value="GGTG_03371"/>
</dbReference>
<evidence type="ECO:0000313" key="3">
    <source>
        <dbReference type="EnsemblFungi" id="EJT78269"/>
    </source>
</evidence>
<keyword evidence="4" id="KW-1185">Reference proteome</keyword>
<dbReference type="VEuPathDB" id="FungiDB:GGTG_03371"/>
<reference evidence="3" key="5">
    <citation type="submission" date="2018-04" db="UniProtKB">
        <authorList>
            <consortium name="EnsemblFungi"/>
        </authorList>
    </citation>
    <scope>IDENTIFICATION</scope>
    <source>
        <strain evidence="3">R3-111a-1</strain>
    </source>
</reference>
<feature type="region of interest" description="Disordered" evidence="1">
    <location>
        <begin position="1"/>
        <end position="74"/>
    </location>
</feature>
<reference evidence="4" key="1">
    <citation type="submission" date="2010-07" db="EMBL/GenBank/DDBJ databases">
        <title>The genome sequence of Gaeumannomyces graminis var. tritici strain R3-111a-1.</title>
        <authorList>
            <consortium name="The Broad Institute Genome Sequencing Platform"/>
            <person name="Ma L.-J."/>
            <person name="Dead R."/>
            <person name="Young S."/>
            <person name="Zeng Q."/>
            <person name="Koehrsen M."/>
            <person name="Alvarado L."/>
            <person name="Berlin A."/>
            <person name="Chapman S.B."/>
            <person name="Chen Z."/>
            <person name="Freedman E."/>
            <person name="Gellesch M."/>
            <person name="Goldberg J."/>
            <person name="Griggs A."/>
            <person name="Gujja S."/>
            <person name="Heilman E.R."/>
            <person name="Heiman D."/>
            <person name="Hepburn T."/>
            <person name="Howarth C."/>
            <person name="Jen D."/>
            <person name="Larson L."/>
            <person name="Mehta T."/>
            <person name="Neiman D."/>
            <person name="Pearson M."/>
            <person name="Roberts A."/>
            <person name="Saif S."/>
            <person name="Shea T."/>
            <person name="Shenoy N."/>
            <person name="Sisk P."/>
            <person name="Stolte C."/>
            <person name="Sykes S."/>
            <person name="Walk T."/>
            <person name="White J."/>
            <person name="Yandava C."/>
            <person name="Haas B."/>
            <person name="Nusbaum C."/>
            <person name="Birren B."/>
        </authorList>
    </citation>
    <scope>NUCLEOTIDE SEQUENCE [LARGE SCALE GENOMIC DNA]</scope>
    <source>
        <strain evidence="4">R3-111a-1</strain>
    </source>
</reference>
<dbReference type="GeneID" id="20343829"/>
<dbReference type="Proteomes" id="UP000006039">
    <property type="component" value="Unassembled WGS sequence"/>
</dbReference>
<name>J3NQ13_GAET3</name>
<evidence type="ECO:0000256" key="1">
    <source>
        <dbReference type="SAM" id="MobiDB-lite"/>
    </source>
</evidence>
<proteinExistence type="predicted"/>
<dbReference type="HOGENOM" id="CLU_2687954_0_0_1"/>
<gene>
    <name evidence="3" type="primary">20343829</name>
    <name evidence="2" type="ORF">GGTG_03371</name>
</gene>
<reference evidence="3" key="4">
    <citation type="journal article" date="2015" name="G3 (Bethesda)">
        <title>Genome sequences of three phytopathogenic species of the Magnaporthaceae family of fungi.</title>
        <authorList>
            <person name="Okagaki L.H."/>
            <person name="Nunes C.C."/>
            <person name="Sailsbery J."/>
            <person name="Clay B."/>
            <person name="Brown D."/>
            <person name="John T."/>
            <person name="Oh Y."/>
            <person name="Young N."/>
            <person name="Fitzgerald M."/>
            <person name="Haas B.J."/>
            <person name="Zeng Q."/>
            <person name="Young S."/>
            <person name="Adiconis X."/>
            <person name="Fan L."/>
            <person name="Levin J.Z."/>
            <person name="Mitchell T.K."/>
            <person name="Okubara P.A."/>
            <person name="Farman M.L."/>
            <person name="Kohn L.M."/>
            <person name="Birren B."/>
            <person name="Ma L.-J."/>
            <person name="Dean R.A."/>
        </authorList>
    </citation>
    <scope>NUCLEOTIDE SEQUENCE</scope>
    <source>
        <strain evidence="3">R3-111a-1</strain>
    </source>
</reference>
<organism evidence="2">
    <name type="scientific">Gaeumannomyces tritici (strain R3-111a-1)</name>
    <name type="common">Wheat and barley take-all root rot fungus</name>
    <name type="synonym">Gaeumannomyces graminis var. tritici</name>
    <dbReference type="NCBI Taxonomy" id="644352"/>
    <lineage>
        <taxon>Eukaryota</taxon>
        <taxon>Fungi</taxon>
        <taxon>Dikarya</taxon>
        <taxon>Ascomycota</taxon>
        <taxon>Pezizomycotina</taxon>
        <taxon>Sordariomycetes</taxon>
        <taxon>Sordariomycetidae</taxon>
        <taxon>Magnaporthales</taxon>
        <taxon>Magnaporthaceae</taxon>
        <taxon>Gaeumannomyces</taxon>
    </lineage>
</organism>
<sequence>MEVASHSNLRFAPSGEANFKPQSPLQPLAQPVREPARRHRGTGRVVSWAPHHGPETGEENTADPGPSSHRPGRH</sequence>
<dbReference type="AlphaFoldDB" id="J3NQ13"/>
<dbReference type="RefSeq" id="XP_009219414.1">
    <property type="nucleotide sequence ID" value="XM_009221150.1"/>
</dbReference>
<dbReference type="EMBL" id="GL385396">
    <property type="protein sequence ID" value="EJT78269.1"/>
    <property type="molecule type" value="Genomic_DNA"/>
</dbReference>
<protein>
    <submittedName>
        <fullName evidence="2 3">Uncharacterized protein</fullName>
    </submittedName>
</protein>
<accession>J3NQ13</accession>